<keyword evidence="2" id="KW-1185">Reference proteome</keyword>
<dbReference type="Proteomes" id="UP000199317">
    <property type="component" value="Unassembled WGS sequence"/>
</dbReference>
<gene>
    <name evidence="1" type="ORF">SAMN04489708_11679</name>
</gene>
<dbReference type="RefSeq" id="WP_230681055.1">
    <property type="nucleotide sequence ID" value="NZ_FNJL01000016.1"/>
</dbReference>
<name>A0A1H0TTI8_9BURK</name>
<dbReference type="EMBL" id="FNJL01000016">
    <property type="protein sequence ID" value="SDP57181.1"/>
    <property type="molecule type" value="Genomic_DNA"/>
</dbReference>
<reference evidence="2" key="1">
    <citation type="submission" date="2016-10" db="EMBL/GenBank/DDBJ databases">
        <authorList>
            <person name="Varghese N."/>
            <person name="Submissions S."/>
        </authorList>
    </citation>
    <scope>NUCLEOTIDE SEQUENCE [LARGE SCALE GENOMIC DNA]</scope>
    <source>
        <strain evidence="2">DSM 17101</strain>
    </source>
</reference>
<organism evidence="1 2">
    <name type="scientific">Paracidovorax cattleyae</name>
    <dbReference type="NCBI Taxonomy" id="80868"/>
    <lineage>
        <taxon>Bacteria</taxon>
        <taxon>Pseudomonadati</taxon>
        <taxon>Pseudomonadota</taxon>
        <taxon>Betaproteobacteria</taxon>
        <taxon>Burkholderiales</taxon>
        <taxon>Comamonadaceae</taxon>
        <taxon>Paracidovorax</taxon>
    </lineage>
</organism>
<sequence>MSPAPTDPASAVEWRITLESLAMAHPDAAALQSACATAGVHGLLRGPADRSSTPRLAATFATPLDTVTCTSHSQESRP</sequence>
<evidence type="ECO:0000313" key="2">
    <source>
        <dbReference type="Proteomes" id="UP000199317"/>
    </source>
</evidence>
<dbReference type="AlphaFoldDB" id="A0A1H0TTI8"/>
<protein>
    <submittedName>
        <fullName evidence="1">Uncharacterized protein</fullName>
    </submittedName>
</protein>
<accession>A0A1H0TTI8</accession>
<evidence type="ECO:0000313" key="1">
    <source>
        <dbReference type="EMBL" id="SDP57181.1"/>
    </source>
</evidence>
<proteinExistence type="predicted"/>